<dbReference type="Gene3D" id="1.10.8.50">
    <property type="match status" value="1"/>
</dbReference>
<dbReference type="SUPFAM" id="SSF81624">
    <property type="entry name" value="N-terminal domain of MutM-like DNA repair proteins"/>
    <property type="match status" value="1"/>
</dbReference>
<dbReference type="GO" id="GO:0008270">
    <property type="term" value="F:zinc ion binding"/>
    <property type="evidence" value="ECO:0007669"/>
    <property type="project" value="UniProtKB-KW"/>
</dbReference>
<dbReference type="Proteomes" id="UP000326838">
    <property type="component" value="Unassembled WGS sequence"/>
</dbReference>
<evidence type="ECO:0000256" key="2">
    <source>
        <dbReference type="ARBA" id="ARBA00001947"/>
    </source>
</evidence>
<dbReference type="InterPro" id="IPR010663">
    <property type="entry name" value="Znf_FPG/IleRS"/>
</dbReference>
<dbReference type="PANTHER" id="PTHR22993:SF9">
    <property type="entry name" value="FORMAMIDOPYRIMIDINE-DNA GLYCOSYLASE"/>
    <property type="match status" value="1"/>
</dbReference>
<keyword evidence="12" id="KW-0511">Multifunctional enzyme</keyword>
<dbReference type="Pfam" id="PF06831">
    <property type="entry name" value="H2TH"/>
    <property type="match status" value="1"/>
</dbReference>
<keyword evidence="4" id="KW-0479">Metal-binding</keyword>
<organism evidence="17 18">
    <name type="scientific">Microbacterium caowuchunii</name>
    <dbReference type="NCBI Taxonomy" id="2614638"/>
    <lineage>
        <taxon>Bacteria</taxon>
        <taxon>Bacillati</taxon>
        <taxon>Actinomycetota</taxon>
        <taxon>Actinomycetes</taxon>
        <taxon>Micrococcales</taxon>
        <taxon>Microbacteriaceae</taxon>
        <taxon>Microbacterium</taxon>
    </lineage>
</organism>
<evidence type="ECO:0000256" key="14">
    <source>
        <dbReference type="PROSITE-ProRule" id="PRU00391"/>
    </source>
</evidence>
<dbReference type="GO" id="GO:0003684">
    <property type="term" value="F:damaged DNA binding"/>
    <property type="evidence" value="ECO:0007669"/>
    <property type="project" value="InterPro"/>
</dbReference>
<keyword evidence="10" id="KW-0234">DNA repair</keyword>
<keyword evidence="5" id="KW-0227">DNA damage</keyword>
<dbReference type="GO" id="GO:0034039">
    <property type="term" value="F:8-oxo-7,8-dihydroguanine DNA N-glycosylase activity"/>
    <property type="evidence" value="ECO:0007669"/>
    <property type="project" value="TreeGrafter"/>
</dbReference>
<dbReference type="GO" id="GO:0006284">
    <property type="term" value="P:base-excision repair"/>
    <property type="evidence" value="ECO:0007669"/>
    <property type="project" value="InterPro"/>
</dbReference>
<reference evidence="18" key="1">
    <citation type="submission" date="2019-09" db="EMBL/GenBank/DDBJ databases">
        <title>Mumia zhuanghuii sp. nov. isolated from the intestinal contents of plateau pika (Ochotona curzoniae) in the Qinghai-Tibet plateau of China.</title>
        <authorList>
            <person name="Tian Z."/>
        </authorList>
    </citation>
    <scope>NUCLEOTIDE SEQUENCE [LARGE SCALE GENOMIC DNA]</scope>
    <source>
        <strain evidence="18">L-033</strain>
    </source>
</reference>
<evidence type="ECO:0000256" key="6">
    <source>
        <dbReference type="ARBA" id="ARBA00022771"/>
    </source>
</evidence>
<sequence>MPESPEVQAVVEFLAERMLGGHIRSFDVRDRRVRKAVTAPDPVGARVNGVLRFGKYIDIDAGHSHVVCSLGRHGWVHWHDLLPPEPDGPEVVARLAMEDGAGFDLVDSGSFRSVGVWVVPAVSDVPGVAKLGPDPADASFTRGDFARAVRGRRKQIKAILQEQESLAGIGNAYSDEILHAARVAPTVHASALDDRTLDRLYAATTGVIRQAVTARRGVPLADMKAAKTAAMAVHGRGGEACPDCGGTIADIAFGGTEAQYCPSCQGGIPER</sequence>
<keyword evidence="6 14" id="KW-0863">Zinc-finger</keyword>
<dbReference type="InterPro" id="IPR010979">
    <property type="entry name" value="Ribosomal_uS13-like_H2TH"/>
</dbReference>
<feature type="domain" description="Formamidopyrimidine-DNA glycosylase catalytic" evidence="16">
    <location>
        <begin position="2"/>
        <end position="112"/>
    </location>
</feature>
<accession>A0A5N0TIA7</accession>
<evidence type="ECO:0000256" key="7">
    <source>
        <dbReference type="ARBA" id="ARBA00022801"/>
    </source>
</evidence>
<evidence type="ECO:0000256" key="12">
    <source>
        <dbReference type="ARBA" id="ARBA00023268"/>
    </source>
</evidence>
<dbReference type="PANTHER" id="PTHR22993">
    <property type="entry name" value="FORMAMIDOPYRIMIDINE-DNA GLYCOSYLASE"/>
    <property type="match status" value="1"/>
</dbReference>
<evidence type="ECO:0000256" key="1">
    <source>
        <dbReference type="ARBA" id="ARBA00001668"/>
    </source>
</evidence>
<dbReference type="SUPFAM" id="SSF46946">
    <property type="entry name" value="S13-like H2TH domain"/>
    <property type="match status" value="1"/>
</dbReference>
<evidence type="ECO:0000259" key="15">
    <source>
        <dbReference type="PROSITE" id="PS51066"/>
    </source>
</evidence>
<keyword evidence="7" id="KW-0378">Hydrolase</keyword>
<protein>
    <submittedName>
        <fullName evidence="17">Fpg/Nei family DNA glycosylase</fullName>
    </submittedName>
</protein>
<dbReference type="InterPro" id="IPR012319">
    <property type="entry name" value="FPG_cat"/>
</dbReference>
<evidence type="ECO:0000256" key="8">
    <source>
        <dbReference type="ARBA" id="ARBA00022833"/>
    </source>
</evidence>
<dbReference type="GO" id="GO:0003906">
    <property type="term" value="F:DNA-(apurinic or apyrimidinic site) endonuclease activity"/>
    <property type="evidence" value="ECO:0007669"/>
    <property type="project" value="InterPro"/>
</dbReference>
<dbReference type="AlphaFoldDB" id="A0A5N0TIA7"/>
<gene>
    <name evidence="17" type="ORF">F6B40_03245</name>
</gene>
<evidence type="ECO:0000256" key="11">
    <source>
        <dbReference type="ARBA" id="ARBA00023239"/>
    </source>
</evidence>
<evidence type="ECO:0000256" key="10">
    <source>
        <dbReference type="ARBA" id="ARBA00023204"/>
    </source>
</evidence>
<name>A0A5N0TIA7_9MICO</name>
<keyword evidence="18" id="KW-1185">Reference proteome</keyword>
<evidence type="ECO:0000313" key="18">
    <source>
        <dbReference type="Proteomes" id="UP000326838"/>
    </source>
</evidence>
<dbReference type="PROSITE" id="PS51066">
    <property type="entry name" value="ZF_FPG_2"/>
    <property type="match status" value="1"/>
</dbReference>
<dbReference type="PROSITE" id="PS51068">
    <property type="entry name" value="FPG_CAT"/>
    <property type="match status" value="1"/>
</dbReference>
<comment type="catalytic activity">
    <reaction evidence="1">
        <text>Hydrolysis of DNA containing ring-opened 7-methylguanine residues, releasing 2,6-diamino-4-hydroxy-5-(N-methyl)formamidopyrimidine.</text>
        <dbReference type="EC" id="3.2.2.23"/>
    </reaction>
</comment>
<dbReference type="InterPro" id="IPR035937">
    <property type="entry name" value="FPG_N"/>
</dbReference>
<dbReference type="SMART" id="SM01232">
    <property type="entry name" value="H2TH"/>
    <property type="match status" value="1"/>
</dbReference>
<comment type="cofactor">
    <cofactor evidence="2">
        <name>Zn(2+)</name>
        <dbReference type="ChEBI" id="CHEBI:29105"/>
    </cofactor>
</comment>
<dbReference type="EMBL" id="VYUY01000006">
    <property type="protein sequence ID" value="KAA9134742.1"/>
    <property type="molecule type" value="Genomic_DNA"/>
</dbReference>
<keyword evidence="13" id="KW-0326">Glycosidase</keyword>
<evidence type="ECO:0000256" key="5">
    <source>
        <dbReference type="ARBA" id="ARBA00022763"/>
    </source>
</evidence>
<dbReference type="Pfam" id="PF01149">
    <property type="entry name" value="Fapy_DNA_glyco"/>
    <property type="match status" value="1"/>
</dbReference>
<keyword evidence="8" id="KW-0862">Zinc</keyword>
<dbReference type="SUPFAM" id="SSF57716">
    <property type="entry name" value="Glucocorticoid receptor-like (DNA-binding domain)"/>
    <property type="match status" value="1"/>
</dbReference>
<dbReference type="Pfam" id="PF06827">
    <property type="entry name" value="zf-FPG_IleRS"/>
    <property type="match status" value="1"/>
</dbReference>
<evidence type="ECO:0000313" key="17">
    <source>
        <dbReference type="EMBL" id="KAA9134742.1"/>
    </source>
</evidence>
<evidence type="ECO:0000256" key="3">
    <source>
        <dbReference type="ARBA" id="ARBA00009409"/>
    </source>
</evidence>
<comment type="caution">
    <text evidence="17">The sequence shown here is derived from an EMBL/GenBank/DDBJ whole genome shotgun (WGS) entry which is preliminary data.</text>
</comment>
<evidence type="ECO:0000256" key="4">
    <source>
        <dbReference type="ARBA" id="ARBA00022723"/>
    </source>
</evidence>
<keyword evidence="11" id="KW-0456">Lyase</keyword>
<dbReference type="RefSeq" id="WP_150892098.1">
    <property type="nucleotide sequence ID" value="NZ_VYUY01000006.1"/>
</dbReference>
<proteinExistence type="inferred from homology"/>
<dbReference type="SMART" id="SM00898">
    <property type="entry name" value="Fapy_DNA_glyco"/>
    <property type="match status" value="1"/>
</dbReference>
<comment type="similarity">
    <text evidence="3">Belongs to the FPG family.</text>
</comment>
<keyword evidence="9" id="KW-0238">DNA-binding</keyword>
<dbReference type="InterPro" id="IPR015886">
    <property type="entry name" value="H2TH_FPG"/>
</dbReference>
<dbReference type="Gene3D" id="3.20.190.10">
    <property type="entry name" value="MutM-like, N-terminal"/>
    <property type="match status" value="1"/>
</dbReference>
<dbReference type="GO" id="GO:0016829">
    <property type="term" value="F:lyase activity"/>
    <property type="evidence" value="ECO:0007669"/>
    <property type="project" value="UniProtKB-KW"/>
</dbReference>
<evidence type="ECO:0000256" key="13">
    <source>
        <dbReference type="ARBA" id="ARBA00023295"/>
    </source>
</evidence>
<evidence type="ECO:0000256" key="9">
    <source>
        <dbReference type="ARBA" id="ARBA00023125"/>
    </source>
</evidence>
<evidence type="ECO:0000259" key="16">
    <source>
        <dbReference type="PROSITE" id="PS51068"/>
    </source>
</evidence>
<dbReference type="InterPro" id="IPR000214">
    <property type="entry name" value="Znf_DNA_glyclase/AP_lyase"/>
</dbReference>
<feature type="domain" description="FPG-type" evidence="15">
    <location>
        <begin position="232"/>
        <end position="266"/>
    </location>
</feature>